<comment type="caution">
    <text evidence="1">The sequence shown here is derived from an EMBL/GenBank/DDBJ whole genome shotgun (WGS) entry which is preliminary data.</text>
</comment>
<dbReference type="EMBL" id="CM045770">
    <property type="protein sequence ID" value="KAI7991069.1"/>
    <property type="molecule type" value="Genomic_DNA"/>
</dbReference>
<proteinExistence type="predicted"/>
<sequence length="119" mass="13637">MMMIGFMGLGESALDQILWRGSFFVVIPMEENAGSLHRMLMMISRAYNRLLVPKNVRWTDDGLERDLYIQTSTVTVLAMDGRRRWLDIKKLVGPHCSYKASVVILTSRSPKVFAFVLLQ</sequence>
<organism evidence="1 2">
    <name type="scientific">Camellia lanceoleosa</name>
    <dbReference type="NCBI Taxonomy" id="1840588"/>
    <lineage>
        <taxon>Eukaryota</taxon>
        <taxon>Viridiplantae</taxon>
        <taxon>Streptophyta</taxon>
        <taxon>Embryophyta</taxon>
        <taxon>Tracheophyta</taxon>
        <taxon>Spermatophyta</taxon>
        <taxon>Magnoliopsida</taxon>
        <taxon>eudicotyledons</taxon>
        <taxon>Gunneridae</taxon>
        <taxon>Pentapetalae</taxon>
        <taxon>asterids</taxon>
        <taxon>Ericales</taxon>
        <taxon>Theaceae</taxon>
        <taxon>Camellia</taxon>
    </lineage>
</organism>
<reference evidence="1 2" key="1">
    <citation type="journal article" date="2022" name="Plant J.">
        <title>Chromosome-level genome of Camellia lanceoleosa provides a valuable resource for understanding genome evolution and self-incompatibility.</title>
        <authorList>
            <person name="Gong W."/>
            <person name="Xiao S."/>
            <person name="Wang L."/>
            <person name="Liao Z."/>
            <person name="Chang Y."/>
            <person name="Mo W."/>
            <person name="Hu G."/>
            <person name="Li W."/>
            <person name="Zhao G."/>
            <person name="Zhu H."/>
            <person name="Hu X."/>
            <person name="Ji K."/>
            <person name="Xiang X."/>
            <person name="Song Q."/>
            <person name="Yuan D."/>
            <person name="Jin S."/>
            <person name="Zhang L."/>
        </authorList>
    </citation>
    <scope>NUCLEOTIDE SEQUENCE [LARGE SCALE GENOMIC DNA]</scope>
    <source>
        <strain evidence="1">SQ_2022a</strain>
    </source>
</reference>
<feature type="non-terminal residue" evidence="1">
    <location>
        <position position="119"/>
    </location>
</feature>
<name>A0ACC0FRR8_9ERIC</name>
<accession>A0ACC0FRR8</accession>
<evidence type="ECO:0000313" key="2">
    <source>
        <dbReference type="Proteomes" id="UP001060215"/>
    </source>
</evidence>
<dbReference type="Proteomes" id="UP001060215">
    <property type="component" value="Chromosome 13"/>
</dbReference>
<evidence type="ECO:0000313" key="1">
    <source>
        <dbReference type="EMBL" id="KAI7991069.1"/>
    </source>
</evidence>
<gene>
    <name evidence="1" type="ORF">LOK49_LG12G00356</name>
</gene>
<protein>
    <submittedName>
        <fullName evidence="1">Uncharacterized protein</fullName>
    </submittedName>
</protein>
<keyword evidence="2" id="KW-1185">Reference proteome</keyword>